<dbReference type="PANTHER" id="PTHR48043:SF159">
    <property type="entry name" value="EG:EG0003.4 PROTEIN-RELATED"/>
    <property type="match status" value="1"/>
</dbReference>
<keyword evidence="4" id="KW-0472">Membrane</keyword>
<dbReference type="EMBL" id="OUUW01000007">
    <property type="protein sequence ID" value="SPP83479.1"/>
    <property type="molecule type" value="Genomic_DNA"/>
</dbReference>
<evidence type="ECO:0000256" key="4">
    <source>
        <dbReference type="SAM" id="Phobius"/>
    </source>
</evidence>
<keyword evidence="2" id="KW-0328">Glycosyltransferase</keyword>
<sequence length="531" mass="60720">MIITLLCTGPKSYQPFSVSAKLVDCLLVAPLDSAQILFINPFELFSQCLLMTPFIEGLAHRGHQLTVVHAYEVCKTIENVRFIRVLDEHNANTYFTEFLFASGTSKWREMVSIGNFMMKASLNILHNQEVRSLLDSNATFDLVVVEPAFTDVTFGLATRFNASLVGLATCGADWNLNNLMGHESSPLLEPLLPLGLSSVDSLWSRIYNWYYISEEWLLMQLVFLPKQRQAHDHFFGQFEQSFSQTRHNFALILLNQHFSIFAARPSVPGMIEVAGMHIPAEDPQLPKDLQLFIDGAPQGVIYFALGVEMQSKDLPGETLQMLQDIFAALPQRVIWKFERQPPANLSDNIYMDLMLPQQAILAHPNVRLFICHGGMLSIIEAAYYAKPVLGFPLFYDQYRNVDRLVVEGAAHILKINALDRQELQQTIQRMINQPEYQQNALAISQRFRDQPMPPLETALYWTEYVLRHKGARHMRISASHIKLIDYYCLDKLLMIFLRLSFVVSLVLVVLSKWTYGLNWLTKMAMRLQRAA</sequence>
<keyword evidence="6" id="KW-1185">Reference proteome</keyword>
<protein>
    <submittedName>
        <fullName evidence="5">Blast:UDP-glucuronosyltransferase 2B20</fullName>
    </submittedName>
</protein>
<name>A0A3B0KBH9_DROGU</name>
<comment type="similarity">
    <text evidence="1">Belongs to the UDP-glycosyltransferase family.</text>
</comment>
<evidence type="ECO:0000256" key="2">
    <source>
        <dbReference type="ARBA" id="ARBA00022676"/>
    </source>
</evidence>
<evidence type="ECO:0000313" key="6">
    <source>
        <dbReference type="Proteomes" id="UP000268350"/>
    </source>
</evidence>
<dbReference type="GO" id="GO:0008194">
    <property type="term" value="F:UDP-glycosyltransferase activity"/>
    <property type="evidence" value="ECO:0007669"/>
    <property type="project" value="InterPro"/>
</dbReference>
<organism evidence="5 6">
    <name type="scientific">Drosophila guanche</name>
    <name type="common">Fruit fly</name>
    <dbReference type="NCBI Taxonomy" id="7266"/>
    <lineage>
        <taxon>Eukaryota</taxon>
        <taxon>Metazoa</taxon>
        <taxon>Ecdysozoa</taxon>
        <taxon>Arthropoda</taxon>
        <taxon>Hexapoda</taxon>
        <taxon>Insecta</taxon>
        <taxon>Pterygota</taxon>
        <taxon>Neoptera</taxon>
        <taxon>Endopterygota</taxon>
        <taxon>Diptera</taxon>
        <taxon>Brachycera</taxon>
        <taxon>Muscomorpha</taxon>
        <taxon>Ephydroidea</taxon>
        <taxon>Drosophilidae</taxon>
        <taxon>Drosophila</taxon>
        <taxon>Sophophora</taxon>
    </lineage>
</organism>
<dbReference type="InterPro" id="IPR002213">
    <property type="entry name" value="UDP_glucos_trans"/>
</dbReference>
<keyword evidence="4" id="KW-1133">Transmembrane helix</keyword>
<accession>A0A3B0KBH9</accession>
<gene>
    <name evidence="5" type="ORF">DGUA_6G018331</name>
</gene>
<dbReference type="AlphaFoldDB" id="A0A3B0KBH9"/>
<proteinExistence type="inferred from homology"/>
<dbReference type="CDD" id="cd03784">
    <property type="entry name" value="GT1_Gtf-like"/>
    <property type="match status" value="1"/>
</dbReference>
<dbReference type="PANTHER" id="PTHR48043">
    <property type="entry name" value="EG:EG0003.4 PROTEIN-RELATED"/>
    <property type="match status" value="1"/>
</dbReference>
<dbReference type="Proteomes" id="UP000268350">
    <property type="component" value="Unassembled WGS sequence"/>
</dbReference>
<keyword evidence="4" id="KW-0812">Transmembrane</keyword>
<dbReference type="Pfam" id="PF00201">
    <property type="entry name" value="UDPGT"/>
    <property type="match status" value="1"/>
</dbReference>
<dbReference type="FunFam" id="3.40.50.2000:FF:000050">
    <property type="entry name" value="UDP-glucuronosyltransferase"/>
    <property type="match status" value="1"/>
</dbReference>
<keyword evidence="3 5" id="KW-0808">Transferase</keyword>
<evidence type="ECO:0000256" key="1">
    <source>
        <dbReference type="ARBA" id="ARBA00009995"/>
    </source>
</evidence>
<evidence type="ECO:0000256" key="3">
    <source>
        <dbReference type="ARBA" id="ARBA00022679"/>
    </source>
</evidence>
<dbReference type="InterPro" id="IPR050271">
    <property type="entry name" value="UDP-glycosyltransferase"/>
</dbReference>
<evidence type="ECO:0000313" key="5">
    <source>
        <dbReference type="EMBL" id="SPP83479.1"/>
    </source>
</evidence>
<feature type="transmembrane region" description="Helical" evidence="4">
    <location>
        <begin position="492"/>
        <end position="515"/>
    </location>
</feature>
<dbReference type="STRING" id="7266.A0A3B0KBH9"/>
<dbReference type="SUPFAM" id="SSF53756">
    <property type="entry name" value="UDP-Glycosyltransferase/glycogen phosphorylase"/>
    <property type="match status" value="1"/>
</dbReference>
<dbReference type="OrthoDB" id="5835829at2759"/>
<dbReference type="Gene3D" id="3.40.50.2000">
    <property type="entry name" value="Glycogen Phosphorylase B"/>
    <property type="match status" value="1"/>
</dbReference>
<dbReference type="OMA" id="TCGADWN"/>
<reference evidence="6" key="1">
    <citation type="submission" date="2018-01" db="EMBL/GenBank/DDBJ databases">
        <authorList>
            <person name="Alioto T."/>
            <person name="Alioto T."/>
        </authorList>
    </citation>
    <scope>NUCLEOTIDE SEQUENCE [LARGE SCALE GENOMIC DNA]</scope>
</reference>